<keyword evidence="1" id="KW-0175">Coiled coil</keyword>
<dbReference type="InterPro" id="IPR018648">
    <property type="entry name" value="DUF2076"/>
</dbReference>
<evidence type="ECO:0000313" key="4">
    <source>
        <dbReference type="Proteomes" id="UP000078596"/>
    </source>
</evidence>
<dbReference type="EMBL" id="CP016027">
    <property type="protein sequence ID" value="ANJ67417.1"/>
    <property type="molecule type" value="Genomic_DNA"/>
</dbReference>
<feature type="region of interest" description="Disordered" evidence="2">
    <location>
        <begin position="197"/>
        <end position="265"/>
    </location>
</feature>
<dbReference type="AlphaFoldDB" id="A0A191ZHT7"/>
<dbReference type="RefSeq" id="WP_066100236.1">
    <property type="nucleotide sequence ID" value="NZ_CP016027.1"/>
</dbReference>
<keyword evidence="4" id="KW-1185">Reference proteome</keyword>
<feature type="compositionally biased region" description="Gly residues" evidence="2">
    <location>
        <begin position="243"/>
        <end position="258"/>
    </location>
</feature>
<feature type="coiled-coil region" evidence="1">
    <location>
        <begin position="13"/>
        <end position="74"/>
    </location>
</feature>
<dbReference type="OrthoDB" id="5998831at2"/>
<evidence type="ECO:0000313" key="3">
    <source>
        <dbReference type="EMBL" id="ANJ67417.1"/>
    </source>
</evidence>
<dbReference type="STRING" id="1860122.A9404_08510"/>
<name>A0A191ZHT7_9GAMM</name>
<evidence type="ECO:0000256" key="1">
    <source>
        <dbReference type="SAM" id="Coils"/>
    </source>
</evidence>
<protein>
    <recommendedName>
        <fullName evidence="5">ABC transporter substrate-binding protein</fullName>
    </recommendedName>
</protein>
<dbReference type="Pfam" id="PF09849">
    <property type="entry name" value="DUF2076"/>
    <property type="match status" value="1"/>
</dbReference>
<accession>A0A191ZHT7</accession>
<reference evidence="3 4" key="1">
    <citation type="submission" date="2016-06" db="EMBL/GenBank/DDBJ databases">
        <title>Insight into the functional genes involving in sulfur oxidation in Pearl River water.</title>
        <authorList>
            <person name="Luo J."/>
            <person name="Tan X."/>
            <person name="Lin W."/>
        </authorList>
    </citation>
    <scope>NUCLEOTIDE SEQUENCE [LARGE SCALE GENOMIC DNA]</scope>
    <source>
        <strain evidence="3 4">LS2</strain>
    </source>
</reference>
<proteinExistence type="predicted"/>
<gene>
    <name evidence="3" type="ORF">A9404_08510</name>
</gene>
<organism evidence="3 4">
    <name type="scientific">Halothiobacillus diazotrophicus</name>
    <dbReference type="NCBI Taxonomy" id="1860122"/>
    <lineage>
        <taxon>Bacteria</taxon>
        <taxon>Pseudomonadati</taxon>
        <taxon>Pseudomonadota</taxon>
        <taxon>Gammaproteobacteria</taxon>
        <taxon>Chromatiales</taxon>
        <taxon>Halothiobacillaceae</taxon>
        <taxon>Halothiobacillus</taxon>
    </lineage>
</organism>
<dbReference type="Proteomes" id="UP000078596">
    <property type="component" value="Chromosome"/>
</dbReference>
<evidence type="ECO:0008006" key="5">
    <source>
        <dbReference type="Google" id="ProtNLM"/>
    </source>
</evidence>
<dbReference type="KEGG" id="haz:A9404_08510"/>
<sequence>MNAQEQTLLTTLLRNLDQAAAELASQAKDAEADRLIHQALAQRPDIAYLLVQRHLLLEQALQSAQARIGELERNAPASPAGGSFLGSSSTGATNVYGQAISPAAAQTSAQPTAGPSVAAAPAGRGLGGGSFLGTAAATATGVIGGALLFQGIEHLMGGGQGFMGGNDWSGMAEPTEVTNITENFYGTDMNGAGMDTADAGWSNNLPNDGFDDPAADPIDPQYASLNDDGFDPGFGNSADDDSGGGPFDGFLGDGFFGGGDDDSWV</sequence>
<evidence type="ECO:0000256" key="2">
    <source>
        <dbReference type="SAM" id="MobiDB-lite"/>
    </source>
</evidence>